<dbReference type="PANTHER" id="PTHR46572">
    <property type="entry name" value="RHO1 GDP-GTP EXCHANGE PROTEIN 1-RELATED"/>
    <property type="match status" value="1"/>
</dbReference>
<dbReference type="SUPFAM" id="SSF48065">
    <property type="entry name" value="DBL homology domain (DH-domain)"/>
    <property type="match status" value="1"/>
</dbReference>
<feature type="compositionally biased region" description="Polar residues" evidence="4">
    <location>
        <begin position="217"/>
        <end position="234"/>
    </location>
</feature>
<dbReference type="InterPro" id="IPR052233">
    <property type="entry name" value="Rho-type_GEFs"/>
</dbReference>
<dbReference type="PROSITE" id="PS50003">
    <property type="entry name" value="PH_DOMAIN"/>
    <property type="match status" value="1"/>
</dbReference>
<dbReference type="InterPro" id="IPR041675">
    <property type="entry name" value="PH_5"/>
</dbReference>
<dbReference type="SMART" id="SM00325">
    <property type="entry name" value="RhoGEF"/>
    <property type="match status" value="1"/>
</dbReference>
<dbReference type="Pfam" id="PF00780">
    <property type="entry name" value="CNH"/>
    <property type="match status" value="1"/>
</dbReference>
<evidence type="ECO:0000256" key="4">
    <source>
        <dbReference type="SAM" id="MobiDB-lite"/>
    </source>
</evidence>
<dbReference type="OrthoDB" id="2272012at2759"/>
<dbReference type="EMBL" id="CAJVPV010000120">
    <property type="protein sequence ID" value="CAG8443691.1"/>
    <property type="molecule type" value="Genomic_DNA"/>
</dbReference>
<dbReference type="SMART" id="SM00049">
    <property type="entry name" value="DEP"/>
    <property type="match status" value="1"/>
</dbReference>
<dbReference type="GO" id="GO:0035556">
    <property type="term" value="P:intracellular signal transduction"/>
    <property type="evidence" value="ECO:0007669"/>
    <property type="project" value="InterPro"/>
</dbReference>
<feature type="compositionally biased region" description="Polar residues" evidence="4">
    <location>
        <begin position="252"/>
        <end position="271"/>
    </location>
</feature>
<dbReference type="GO" id="GO:0005085">
    <property type="term" value="F:guanyl-nucleotide exchange factor activity"/>
    <property type="evidence" value="ECO:0007669"/>
    <property type="project" value="UniProtKB-KW"/>
</dbReference>
<keyword evidence="1" id="KW-0597">Phosphoprotein</keyword>
<dbReference type="CDD" id="cd00160">
    <property type="entry name" value="RhoGEF"/>
    <property type="match status" value="1"/>
</dbReference>
<evidence type="ECO:0000259" key="6">
    <source>
        <dbReference type="PROSITE" id="PS50010"/>
    </source>
</evidence>
<reference evidence="8" key="1">
    <citation type="submission" date="2021-06" db="EMBL/GenBank/DDBJ databases">
        <authorList>
            <person name="Kallberg Y."/>
            <person name="Tangrot J."/>
            <person name="Rosling A."/>
        </authorList>
    </citation>
    <scope>NUCLEOTIDE SEQUENCE</scope>
    <source>
        <strain evidence="8">CL551</strain>
    </source>
</reference>
<dbReference type="InterPro" id="IPR000591">
    <property type="entry name" value="DEP_dom"/>
</dbReference>
<dbReference type="PANTHER" id="PTHR46572:SF1">
    <property type="entry name" value="RHO1 GUANINE NUCLEOTIDE EXCHANGE FACTOR TUS1"/>
    <property type="match status" value="1"/>
</dbReference>
<dbReference type="PROSITE" id="PS50219">
    <property type="entry name" value="CNH"/>
    <property type="match status" value="1"/>
</dbReference>
<dbReference type="PROSITE" id="PS50010">
    <property type="entry name" value="DH_2"/>
    <property type="match status" value="1"/>
</dbReference>
<feature type="compositionally biased region" description="Polar residues" evidence="4">
    <location>
        <begin position="14"/>
        <end position="32"/>
    </location>
</feature>
<keyword evidence="9" id="KW-1185">Reference proteome</keyword>
<dbReference type="SUPFAM" id="SSF50729">
    <property type="entry name" value="PH domain-like"/>
    <property type="match status" value="1"/>
</dbReference>
<dbReference type="SMART" id="SM00233">
    <property type="entry name" value="PH"/>
    <property type="match status" value="1"/>
</dbReference>
<gene>
    <name evidence="8" type="ORF">AMORRO_LOCUS470</name>
</gene>
<proteinExistence type="predicted"/>
<keyword evidence="3" id="KW-0175">Coiled coil</keyword>
<evidence type="ECO:0000313" key="8">
    <source>
        <dbReference type="EMBL" id="CAG8443691.1"/>
    </source>
</evidence>
<feature type="region of interest" description="Disordered" evidence="4">
    <location>
        <begin position="754"/>
        <end position="784"/>
    </location>
</feature>
<evidence type="ECO:0000259" key="5">
    <source>
        <dbReference type="PROSITE" id="PS50003"/>
    </source>
</evidence>
<organism evidence="8 9">
    <name type="scientific">Acaulospora morrowiae</name>
    <dbReference type="NCBI Taxonomy" id="94023"/>
    <lineage>
        <taxon>Eukaryota</taxon>
        <taxon>Fungi</taxon>
        <taxon>Fungi incertae sedis</taxon>
        <taxon>Mucoromycota</taxon>
        <taxon>Glomeromycotina</taxon>
        <taxon>Glomeromycetes</taxon>
        <taxon>Diversisporales</taxon>
        <taxon>Acaulosporaceae</taxon>
        <taxon>Acaulospora</taxon>
    </lineage>
</organism>
<feature type="domain" description="DH" evidence="6">
    <location>
        <begin position="465"/>
        <end position="655"/>
    </location>
</feature>
<dbReference type="InterPro" id="IPR011993">
    <property type="entry name" value="PH-like_dom_sf"/>
</dbReference>
<feature type="compositionally biased region" description="Pro residues" evidence="4">
    <location>
        <begin position="1"/>
        <end position="13"/>
    </location>
</feature>
<evidence type="ECO:0000256" key="2">
    <source>
        <dbReference type="ARBA" id="ARBA00022658"/>
    </source>
</evidence>
<dbReference type="InterPro" id="IPR036388">
    <property type="entry name" value="WH-like_DNA-bd_sf"/>
</dbReference>
<evidence type="ECO:0000256" key="1">
    <source>
        <dbReference type="ARBA" id="ARBA00022553"/>
    </source>
</evidence>
<feature type="domain" description="CNH" evidence="7">
    <location>
        <begin position="858"/>
        <end position="1167"/>
    </location>
</feature>
<dbReference type="Gene3D" id="1.10.10.10">
    <property type="entry name" value="Winged helix-like DNA-binding domain superfamily/Winged helix DNA-binding domain"/>
    <property type="match status" value="1"/>
</dbReference>
<keyword evidence="2" id="KW-0344">Guanine-nucleotide releasing factor</keyword>
<dbReference type="InterPro" id="IPR000219">
    <property type="entry name" value="DH_dom"/>
</dbReference>
<evidence type="ECO:0000313" key="9">
    <source>
        <dbReference type="Proteomes" id="UP000789342"/>
    </source>
</evidence>
<dbReference type="Pfam" id="PF15405">
    <property type="entry name" value="PH_5"/>
    <property type="match status" value="1"/>
</dbReference>
<feature type="region of interest" description="Disordered" evidence="4">
    <location>
        <begin position="208"/>
        <end position="272"/>
    </location>
</feature>
<feature type="domain" description="PH" evidence="5">
    <location>
        <begin position="691"/>
        <end position="821"/>
    </location>
</feature>
<protein>
    <submittedName>
        <fullName evidence="8">6434_t:CDS:1</fullName>
    </submittedName>
</protein>
<comment type="caution">
    <text evidence="8">The sequence shown here is derived from an EMBL/GenBank/DDBJ whole genome shotgun (WGS) entry which is preliminary data.</text>
</comment>
<sequence length="1322" mass="150049">MSANHPPPIPPKPSSGQGRSNENGAPNMNQLLNLIDSEIANKPQDNWTPANVNSNDGRPYPQNFYSTSSASYNAGVSSHNYPQSYNLQGYVPGQSYDNNAVPQNYGGQPYYQENQYVDPYYYSMYPQEDWSVQAQNYSESYMQGNFPVPMSSPIPPPSSNQSYPAMSTSSSHGYNGTYVAEGTYSQTGTTPVGYASPQLVMPDFHTYVDNSSRHQNDPSSLSQRNPQAPLQHSYPQEPYDAYPTDQDYGQKPCSNGSSSKMPSQDVNQSMWSPVLRQPSKVLSTSKTTYLNGMQGIMNPALLSNIAVAFRAAVNLGTHMKGALEYPDSFTGKDTVSTIYSLLPNHLNRQVALSMARSLESQLYFHSINWSTIAVVKDTEDEVYQFLDEGPYSPTALEWDEDFPTGVFPIASKCYSPRCGFEGKGCYSRTCPNYVRSAMSTSPQDNTWSGTVPKEIQDTVDKEEKKRQEIIFETIYTEEDYIKDLDLLENLFKKGLRDATPPIIPPTQLDDFIQAVFFNVFKIRAHNQKMLERLRKRQKENYVVQSIGDIFCDSSMEFGNDYVDYNGHFPIADHAIKTMKMRNPEFKRFLEDCSRKPEARRLDFRHFVQRPTTRLQRYTLFLEQIMKHTSNDNPDKGLLEGALQTVRNLCKDSDSRVHDAEQRLKILELETKLIKKNGDPCTELKLMDINRQLLFKGTLYKKNPARFEWLELFVFLFDHYLVMTKKKRGADGDEKYIISKKPIPLEMLIIDSSNDNLTPRNTRKKPTTQNPQIVTDLEGTDNRTSNPFNIEHVGRHGGLYQLFADSANTKKMWKEKIQDAQTKLQLKELNNHVFELFTMNDSTFKLGQTGSSSSNTVSRGKVNCSVPFVTPEKRNMVAIGTEEGVWMGFGGEMHTFRKVLAIGNVMQMAVIENYGIFVVLVDRVLWAYSLDALIPSSNSSSHGSAVRQRLCNSNSNVQYFNVGTIKDKTLLIFMRKKGIESLFKVLEPVQNVGANSEKVKSSSSRRLGGLMSSRHDWFKEYKQFYVPSESYSINFLRSKLCVVCARGFEIMNLENLHSNTIPDFMQPSFATIARQCDGSKPLGMFRLSDNEFLLCYAEIFFRVDKYGELSRKNVVEWEGHPDAVALQLPYIIGYNSSFIEIRDVETGELIQPILGRNIRCLTFSNWCLPKKEELNVHLEDDEKADSVQSFPPCSAKLLDLVVVLTNPNPYFGNMISLPLALLYNPESLFLFETSIQYIPGEVQKVVGPYSTFLYGPLNWAPNWNSEYQGYHFTLGCFASGLMLGIDSRRVVRDRITSPSLFLCLLTPQRGDWVNKIKKILANV</sequence>
<dbReference type="SMART" id="SM00036">
    <property type="entry name" value="CNH"/>
    <property type="match status" value="1"/>
</dbReference>
<dbReference type="InterPro" id="IPR001180">
    <property type="entry name" value="CNH_dom"/>
</dbReference>
<feature type="region of interest" description="Disordered" evidence="4">
    <location>
        <begin position="1"/>
        <end position="64"/>
    </location>
</feature>
<dbReference type="InterPro" id="IPR001849">
    <property type="entry name" value="PH_domain"/>
</dbReference>
<feature type="coiled-coil region" evidence="3">
    <location>
        <begin position="649"/>
        <end position="676"/>
    </location>
</feature>
<evidence type="ECO:0000259" key="7">
    <source>
        <dbReference type="PROSITE" id="PS50219"/>
    </source>
</evidence>
<dbReference type="Gene3D" id="2.30.29.30">
    <property type="entry name" value="Pleckstrin-homology domain (PH domain)/Phosphotyrosine-binding domain (PTB)"/>
    <property type="match status" value="1"/>
</dbReference>
<dbReference type="Proteomes" id="UP000789342">
    <property type="component" value="Unassembled WGS sequence"/>
</dbReference>
<dbReference type="InterPro" id="IPR035899">
    <property type="entry name" value="DBL_dom_sf"/>
</dbReference>
<feature type="compositionally biased region" description="Polar residues" evidence="4">
    <location>
        <begin position="43"/>
        <end position="56"/>
    </location>
</feature>
<name>A0A9N8YPH7_9GLOM</name>
<evidence type="ECO:0000256" key="3">
    <source>
        <dbReference type="SAM" id="Coils"/>
    </source>
</evidence>
<dbReference type="Pfam" id="PF00621">
    <property type="entry name" value="RhoGEF"/>
    <property type="match status" value="1"/>
</dbReference>
<accession>A0A9N8YPH7</accession>
<dbReference type="Gene3D" id="1.20.900.10">
    <property type="entry name" value="Dbl homology (DH) domain"/>
    <property type="match status" value="1"/>
</dbReference>